<keyword evidence="3" id="KW-1185">Reference proteome</keyword>
<comment type="caution">
    <text evidence="2">The sequence shown here is derived from an EMBL/GenBank/DDBJ whole genome shotgun (WGS) entry which is preliminary data.</text>
</comment>
<feature type="domain" description="Tc1-like transposase DDE" evidence="1">
    <location>
        <begin position="25"/>
        <end position="109"/>
    </location>
</feature>
<dbReference type="AlphaFoldDB" id="A0A540X983"/>
<evidence type="ECO:0000259" key="1">
    <source>
        <dbReference type="Pfam" id="PF13358"/>
    </source>
</evidence>
<dbReference type="EMBL" id="VIFM01000003">
    <property type="protein sequence ID" value="TQF17782.1"/>
    <property type="molecule type" value="Genomic_DNA"/>
</dbReference>
<organism evidence="2 3">
    <name type="scientific">Myxococcus llanfairpwllgwyngyllgogerychwyrndrobwllllantysiliogogogochensis</name>
    <dbReference type="NCBI Taxonomy" id="2590453"/>
    <lineage>
        <taxon>Bacteria</taxon>
        <taxon>Pseudomonadati</taxon>
        <taxon>Myxococcota</taxon>
        <taxon>Myxococcia</taxon>
        <taxon>Myxococcales</taxon>
        <taxon>Cystobacterineae</taxon>
        <taxon>Myxococcaceae</taxon>
        <taxon>Myxococcus</taxon>
    </lineage>
</organism>
<accession>A0A540X983</accession>
<dbReference type="InterPro" id="IPR038717">
    <property type="entry name" value="Tc1-like_DDE_dom"/>
</dbReference>
<dbReference type="Pfam" id="PF13358">
    <property type="entry name" value="DDE_3"/>
    <property type="match status" value="1"/>
</dbReference>
<sequence>MYKIDIHLNPKVGRDHCLPRQRWVIVTHGNNQKHYLDGALPVRTGRPTSVEGKSKDSAFYIRLLWRLANKDRRARRIHLILDNASVHFSKKTRLALAQLGRRFVPPYCP</sequence>
<reference evidence="2 3" key="1">
    <citation type="submission" date="2019-06" db="EMBL/GenBank/DDBJ databases">
        <authorList>
            <person name="Livingstone P."/>
            <person name="Whitworth D."/>
        </authorList>
    </citation>
    <scope>NUCLEOTIDE SEQUENCE [LARGE SCALE GENOMIC DNA]</scope>
    <source>
        <strain evidence="2 3">AM401</strain>
    </source>
</reference>
<dbReference type="Proteomes" id="UP000315369">
    <property type="component" value="Unassembled WGS sequence"/>
</dbReference>
<protein>
    <recommendedName>
        <fullName evidence="1">Tc1-like transposase DDE domain-containing protein</fullName>
    </recommendedName>
</protein>
<name>A0A540X983_9BACT</name>
<evidence type="ECO:0000313" key="2">
    <source>
        <dbReference type="EMBL" id="TQF17782.1"/>
    </source>
</evidence>
<proteinExistence type="predicted"/>
<gene>
    <name evidence="2" type="ORF">FJV41_01130</name>
</gene>
<evidence type="ECO:0000313" key="3">
    <source>
        <dbReference type="Proteomes" id="UP000315369"/>
    </source>
</evidence>